<dbReference type="AlphaFoldDB" id="A0A2S7U1T0"/>
<dbReference type="PANTHER" id="PTHR30269:SF23">
    <property type="entry name" value="MEMBRANE TRANSPORTER PROTEIN YDHB-RELATED"/>
    <property type="match status" value="1"/>
</dbReference>
<comment type="caution">
    <text evidence="9">The sequence shown here is derived from an EMBL/GenBank/DDBJ whole genome shotgun (WGS) entry which is preliminary data.</text>
</comment>
<keyword evidence="3" id="KW-0813">Transport</keyword>
<dbReference type="GO" id="GO:0005886">
    <property type="term" value="C:plasma membrane"/>
    <property type="evidence" value="ECO:0007669"/>
    <property type="project" value="UniProtKB-SubCell"/>
</dbReference>
<evidence type="ECO:0000313" key="9">
    <source>
        <dbReference type="EMBL" id="PQJ28965.1"/>
    </source>
</evidence>
<dbReference type="InterPro" id="IPR002781">
    <property type="entry name" value="TM_pro_TauE-like"/>
</dbReference>
<feature type="transmembrane region" description="Helical" evidence="8">
    <location>
        <begin position="170"/>
        <end position="189"/>
    </location>
</feature>
<evidence type="ECO:0000256" key="7">
    <source>
        <dbReference type="ARBA" id="ARBA00023136"/>
    </source>
</evidence>
<evidence type="ECO:0000256" key="1">
    <source>
        <dbReference type="ARBA" id="ARBA00004651"/>
    </source>
</evidence>
<evidence type="ECO:0000256" key="3">
    <source>
        <dbReference type="ARBA" id="ARBA00022448"/>
    </source>
</evidence>
<dbReference type="RefSeq" id="WP_105043456.1">
    <property type="nucleotide sequence ID" value="NZ_MQWA01000001.1"/>
</dbReference>
<accession>A0A2S7U1T0</accession>
<feature type="transmembrane region" description="Helical" evidence="8">
    <location>
        <begin position="74"/>
        <end position="92"/>
    </location>
</feature>
<feature type="transmembrane region" description="Helical" evidence="8">
    <location>
        <begin position="6"/>
        <end position="35"/>
    </location>
</feature>
<evidence type="ECO:0000256" key="6">
    <source>
        <dbReference type="ARBA" id="ARBA00022989"/>
    </source>
</evidence>
<evidence type="ECO:0000313" key="10">
    <source>
        <dbReference type="Proteomes" id="UP000239907"/>
    </source>
</evidence>
<gene>
    <name evidence="9" type="ORF">BSZ32_11010</name>
</gene>
<keyword evidence="4 8" id="KW-1003">Cell membrane</keyword>
<evidence type="ECO:0000256" key="2">
    <source>
        <dbReference type="ARBA" id="ARBA00009142"/>
    </source>
</evidence>
<keyword evidence="7 8" id="KW-0472">Membrane</keyword>
<protein>
    <recommendedName>
        <fullName evidence="8">Probable membrane transporter protein</fullName>
    </recommendedName>
</protein>
<sequence>MTTELVIVLAVSAFFIGVSKAGFSGVSLISVFLLAENFGAKESLGVALPMLIMADLLVYPAYRKYGSWGPVWKFLWPALIGIGIALWGLHAFSNETVRVVIGSIILSMVGMQLLRKWAPVFFEKMVHSHSFGIAAGVSGGVATMMANAAGPIMQLYLLSRRMPKMELIGVGARFFLVVNFLKLPLSAGLDLITWETLKWDFIMLPSVVLGVLIGKKLLVKVPQKAFEATVVVFALIAGLRLVSGS</sequence>
<dbReference type="OrthoDB" id="9801058at2"/>
<comment type="similarity">
    <text evidence="2 8">Belongs to the 4-toluene sulfonate uptake permease (TSUP) (TC 2.A.102) family.</text>
</comment>
<keyword evidence="6 8" id="KW-1133">Transmembrane helix</keyword>
<dbReference type="Pfam" id="PF01925">
    <property type="entry name" value="TauE"/>
    <property type="match status" value="1"/>
</dbReference>
<dbReference type="InterPro" id="IPR052017">
    <property type="entry name" value="TSUP"/>
</dbReference>
<organism evidence="9 10">
    <name type="scientific">Rubritalea profundi</name>
    <dbReference type="NCBI Taxonomy" id="1658618"/>
    <lineage>
        <taxon>Bacteria</taxon>
        <taxon>Pseudomonadati</taxon>
        <taxon>Verrucomicrobiota</taxon>
        <taxon>Verrucomicrobiia</taxon>
        <taxon>Verrucomicrobiales</taxon>
        <taxon>Rubritaleaceae</taxon>
        <taxon>Rubritalea</taxon>
    </lineage>
</organism>
<feature type="transmembrane region" description="Helical" evidence="8">
    <location>
        <begin position="130"/>
        <end position="158"/>
    </location>
</feature>
<comment type="subcellular location">
    <subcellularLocation>
        <location evidence="1 8">Cell membrane</location>
        <topology evidence="1 8">Multi-pass membrane protein</topology>
    </subcellularLocation>
</comment>
<dbReference type="EMBL" id="MQWA01000001">
    <property type="protein sequence ID" value="PQJ28965.1"/>
    <property type="molecule type" value="Genomic_DNA"/>
</dbReference>
<dbReference type="PANTHER" id="PTHR30269">
    <property type="entry name" value="TRANSMEMBRANE PROTEIN YFCA"/>
    <property type="match status" value="1"/>
</dbReference>
<keyword evidence="10" id="KW-1185">Reference proteome</keyword>
<proteinExistence type="inferred from homology"/>
<evidence type="ECO:0000256" key="8">
    <source>
        <dbReference type="RuleBase" id="RU363041"/>
    </source>
</evidence>
<keyword evidence="5 8" id="KW-0812">Transmembrane</keyword>
<evidence type="ECO:0000256" key="4">
    <source>
        <dbReference type="ARBA" id="ARBA00022475"/>
    </source>
</evidence>
<feature type="transmembrane region" description="Helical" evidence="8">
    <location>
        <begin position="99"/>
        <end position="118"/>
    </location>
</feature>
<evidence type="ECO:0000256" key="5">
    <source>
        <dbReference type="ARBA" id="ARBA00022692"/>
    </source>
</evidence>
<name>A0A2S7U1T0_9BACT</name>
<reference evidence="9 10" key="1">
    <citation type="submission" date="2016-12" db="EMBL/GenBank/DDBJ databases">
        <title>Study of bacterial adaptation to deep sea.</title>
        <authorList>
            <person name="Song J."/>
            <person name="Yoshizawa S."/>
            <person name="Kogure K."/>
        </authorList>
    </citation>
    <scope>NUCLEOTIDE SEQUENCE [LARGE SCALE GENOMIC DNA]</scope>
    <source>
        <strain evidence="9 10">SAORIC-165</strain>
    </source>
</reference>
<feature type="transmembrane region" description="Helical" evidence="8">
    <location>
        <begin position="225"/>
        <end position="243"/>
    </location>
</feature>
<dbReference type="Proteomes" id="UP000239907">
    <property type="component" value="Unassembled WGS sequence"/>
</dbReference>